<name>A0A4V5ZZQ3_STECR</name>
<gene>
    <name evidence="2" type="ORF">L596_024276</name>
</gene>
<feature type="region of interest" description="Disordered" evidence="1">
    <location>
        <begin position="1"/>
        <end position="71"/>
    </location>
</feature>
<accession>A0A4V5ZZQ3</accession>
<reference evidence="2 3" key="1">
    <citation type="journal article" date="2015" name="Genome Biol.">
        <title>Comparative genomics of Steinernema reveals deeply conserved gene regulatory networks.</title>
        <authorList>
            <person name="Dillman A.R."/>
            <person name="Macchietto M."/>
            <person name="Porter C.F."/>
            <person name="Rogers A."/>
            <person name="Williams B."/>
            <person name="Antoshechkin I."/>
            <person name="Lee M.M."/>
            <person name="Goodwin Z."/>
            <person name="Lu X."/>
            <person name="Lewis E.E."/>
            <person name="Goodrich-Blair H."/>
            <person name="Stock S.P."/>
            <person name="Adams B.J."/>
            <person name="Sternberg P.W."/>
            <person name="Mortazavi A."/>
        </authorList>
    </citation>
    <scope>NUCLEOTIDE SEQUENCE [LARGE SCALE GENOMIC DNA]</scope>
    <source>
        <strain evidence="2 3">ALL</strain>
    </source>
</reference>
<dbReference type="AlphaFoldDB" id="A0A4V5ZZQ3"/>
<sequence>MDWTDGPGSTKVFATSPPQLCNPKTAKPGPNKEEVPLSPYRSKPRRSLERTISRRRRTGRDLRTIRSNPQW</sequence>
<protein>
    <submittedName>
        <fullName evidence="2">Uncharacterized protein</fullName>
    </submittedName>
</protein>
<organism evidence="2 3">
    <name type="scientific">Steinernema carpocapsae</name>
    <name type="common">Entomopathogenic nematode</name>
    <dbReference type="NCBI Taxonomy" id="34508"/>
    <lineage>
        <taxon>Eukaryota</taxon>
        <taxon>Metazoa</taxon>
        <taxon>Ecdysozoa</taxon>
        <taxon>Nematoda</taxon>
        <taxon>Chromadorea</taxon>
        <taxon>Rhabditida</taxon>
        <taxon>Tylenchina</taxon>
        <taxon>Panagrolaimomorpha</taxon>
        <taxon>Strongyloidoidea</taxon>
        <taxon>Steinernematidae</taxon>
        <taxon>Steinernema</taxon>
    </lineage>
</organism>
<reference evidence="2 3" key="2">
    <citation type="journal article" date="2019" name="G3 (Bethesda)">
        <title>Hybrid Assembly of the Genome of the Entomopathogenic Nematode Steinernema carpocapsae Identifies the X-Chromosome.</title>
        <authorList>
            <person name="Serra L."/>
            <person name="Macchietto M."/>
            <person name="Macias-Munoz A."/>
            <person name="McGill C.J."/>
            <person name="Rodriguez I.M."/>
            <person name="Rodriguez B."/>
            <person name="Murad R."/>
            <person name="Mortazavi A."/>
        </authorList>
    </citation>
    <scope>NUCLEOTIDE SEQUENCE [LARGE SCALE GENOMIC DNA]</scope>
    <source>
        <strain evidence="2 3">ALL</strain>
    </source>
</reference>
<proteinExistence type="predicted"/>
<comment type="caution">
    <text evidence="2">The sequence shown here is derived from an EMBL/GenBank/DDBJ whole genome shotgun (WGS) entry which is preliminary data.</text>
</comment>
<evidence type="ECO:0000256" key="1">
    <source>
        <dbReference type="SAM" id="MobiDB-lite"/>
    </source>
</evidence>
<keyword evidence="3" id="KW-1185">Reference proteome</keyword>
<evidence type="ECO:0000313" key="3">
    <source>
        <dbReference type="Proteomes" id="UP000298663"/>
    </source>
</evidence>
<dbReference type="Proteomes" id="UP000298663">
    <property type="component" value="Unassembled WGS sequence"/>
</dbReference>
<evidence type="ECO:0000313" key="2">
    <source>
        <dbReference type="EMBL" id="TKR68275.1"/>
    </source>
</evidence>
<dbReference type="EMBL" id="AZBU02000008">
    <property type="protein sequence ID" value="TKR68275.1"/>
    <property type="molecule type" value="Genomic_DNA"/>
</dbReference>